<dbReference type="EMBL" id="VSRR010075966">
    <property type="protein sequence ID" value="MPC87897.1"/>
    <property type="molecule type" value="Genomic_DNA"/>
</dbReference>
<dbReference type="Proteomes" id="UP000324222">
    <property type="component" value="Unassembled WGS sequence"/>
</dbReference>
<name>A0A5B7J2P3_PORTR</name>
<reference evidence="1 2" key="1">
    <citation type="submission" date="2019-05" db="EMBL/GenBank/DDBJ databases">
        <title>Another draft genome of Portunus trituberculatus and its Hox gene families provides insights of decapod evolution.</title>
        <authorList>
            <person name="Jeong J.-H."/>
            <person name="Song I."/>
            <person name="Kim S."/>
            <person name="Choi T."/>
            <person name="Kim D."/>
            <person name="Ryu S."/>
            <person name="Kim W."/>
        </authorList>
    </citation>
    <scope>NUCLEOTIDE SEQUENCE [LARGE SCALE GENOMIC DNA]</scope>
    <source>
        <tissue evidence="1">Muscle</tissue>
    </source>
</reference>
<organism evidence="1 2">
    <name type="scientific">Portunus trituberculatus</name>
    <name type="common">Swimming crab</name>
    <name type="synonym">Neptunus trituberculatus</name>
    <dbReference type="NCBI Taxonomy" id="210409"/>
    <lineage>
        <taxon>Eukaryota</taxon>
        <taxon>Metazoa</taxon>
        <taxon>Ecdysozoa</taxon>
        <taxon>Arthropoda</taxon>
        <taxon>Crustacea</taxon>
        <taxon>Multicrustacea</taxon>
        <taxon>Malacostraca</taxon>
        <taxon>Eumalacostraca</taxon>
        <taxon>Eucarida</taxon>
        <taxon>Decapoda</taxon>
        <taxon>Pleocyemata</taxon>
        <taxon>Brachyura</taxon>
        <taxon>Eubrachyura</taxon>
        <taxon>Portunoidea</taxon>
        <taxon>Portunidae</taxon>
        <taxon>Portuninae</taxon>
        <taxon>Portunus</taxon>
    </lineage>
</organism>
<proteinExistence type="predicted"/>
<comment type="caution">
    <text evidence="1">The sequence shown here is derived from an EMBL/GenBank/DDBJ whole genome shotgun (WGS) entry which is preliminary data.</text>
</comment>
<keyword evidence="2" id="KW-1185">Reference proteome</keyword>
<gene>
    <name evidence="1" type="ORF">E2C01_082777</name>
</gene>
<evidence type="ECO:0000313" key="1">
    <source>
        <dbReference type="EMBL" id="MPC87897.1"/>
    </source>
</evidence>
<sequence>MPPRSGSPSVEADLVLDDVDMDEEEWVPTAARTLDRLQTKLTAVTEGLAWIHQQVSLSQVGGAGE</sequence>
<protein>
    <submittedName>
        <fullName evidence="1">Uncharacterized protein</fullName>
    </submittedName>
</protein>
<accession>A0A5B7J2P3</accession>
<dbReference type="AlphaFoldDB" id="A0A5B7J2P3"/>
<evidence type="ECO:0000313" key="2">
    <source>
        <dbReference type="Proteomes" id="UP000324222"/>
    </source>
</evidence>